<dbReference type="InterPro" id="IPR022289">
    <property type="entry name" value="PRTRC_protein-C"/>
</dbReference>
<protein>
    <submittedName>
        <fullName evidence="1">PRTRC system protein C</fullName>
    </submittedName>
</protein>
<name>A0ABV8DCN5_9BURK</name>
<dbReference type="InterPro" id="IPR032866">
    <property type="entry name" value="Prok_Ub"/>
</dbReference>
<dbReference type="Pfam" id="PF14454">
    <property type="entry name" value="Prok_Ub"/>
    <property type="match status" value="1"/>
</dbReference>
<keyword evidence="2" id="KW-1185">Reference proteome</keyword>
<dbReference type="Proteomes" id="UP001595693">
    <property type="component" value="Unassembled WGS sequence"/>
</dbReference>
<dbReference type="RefSeq" id="WP_055394508.1">
    <property type="nucleotide sequence ID" value="NZ_JAMXAX010000076.1"/>
</dbReference>
<organism evidence="1 2">
    <name type="scientific">Acidovorax facilis</name>
    <dbReference type="NCBI Taxonomy" id="12917"/>
    <lineage>
        <taxon>Bacteria</taxon>
        <taxon>Pseudomonadati</taxon>
        <taxon>Pseudomonadota</taxon>
        <taxon>Betaproteobacteria</taxon>
        <taxon>Burkholderiales</taxon>
        <taxon>Comamonadaceae</taxon>
        <taxon>Acidovorax</taxon>
    </lineage>
</organism>
<gene>
    <name evidence="1" type="ORF">ACFOW3_14140</name>
</gene>
<reference evidence="2" key="1">
    <citation type="journal article" date="2019" name="Int. J. Syst. Evol. Microbiol.">
        <title>The Global Catalogue of Microorganisms (GCM) 10K type strain sequencing project: providing services to taxonomists for standard genome sequencing and annotation.</title>
        <authorList>
            <consortium name="The Broad Institute Genomics Platform"/>
            <consortium name="The Broad Institute Genome Sequencing Center for Infectious Disease"/>
            <person name="Wu L."/>
            <person name="Ma J."/>
        </authorList>
    </citation>
    <scope>NUCLEOTIDE SEQUENCE [LARGE SCALE GENOMIC DNA]</scope>
    <source>
        <strain evidence="2">CCUG 2113</strain>
    </source>
</reference>
<dbReference type="NCBIfam" id="TIGR03738">
    <property type="entry name" value="PRTRC_C"/>
    <property type="match status" value="1"/>
</dbReference>
<dbReference type="EMBL" id="JBHSAJ010000040">
    <property type="protein sequence ID" value="MFC3935755.1"/>
    <property type="molecule type" value="Genomic_DNA"/>
</dbReference>
<evidence type="ECO:0000313" key="2">
    <source>
        <dbReference type="Proteomes" id="UP001595693"/>
    </source>
</evidence>
<accession>A0ABV8DCN5</accession>
<proteinExistence type="predicted"/>
<evidence type="ECO:0000313" key="1">
    <source>
        <dbReference type="EMBL" id="MFC3935755.1"/>
    </source>
</evidence>
<comment type="caution">
    <text evidence="1">The sequence shown here is derived from an EMBL/GenBank/DDBJ whole genome shotgun (WGS) entry which is preliminary data.</text>
</comment>
<sequence>MTIAINEIQRVFRYHGVVLPDVPGMTPREVRDLYSAQYPELISAEIEAGKVVDGVQEYTFRKAVGTKGCASDKGSRLAALKAAVEAEARGATDARGKLARALARPGTQQRGGAWGAFALHSMRDGGERHAARVLPDSDMLAPLP</sequence>